<dbReference type="Pfam" id="PF00494">
    <property type="entry name" value="SQS_PSY"/>
    <property type="match status" value="1"/>
</dbReference>
<dbReference type="InterPro" id="IPR002060">
    <property type="entry name" value="Squ/phyt_synthse"/>
</dbReference>
<gene>
    <name evidence="2" type="ORF">BJ970_007341</name>
</gene>
<dbReference type="AlphaFoldDB" id="A0A840QHQ7"/>
<dbReference type="RefSeq" id="WP_184732664.1">
    <property type="nucleotide sequence ID" value="NZ_JACHIW010000003.1"/>
</dbReference>
<dbReference type="Proteomes" id="UP000584374">
    <property type="component" value="Unassembled WGS sequence"/>
</dbReference>
<protein>
    <submittedName>
        <fullName evidence="2">Squalene synthase HpnC</fullName>
    </submittedName>
</protein>
<dbReference type="EMBL" id="JACHIW010000003">
    <property type="protein sequence ID" value="MBB5159741.1"/>
    <property type="molecule type" value="Genomic_DNA"/>
</dbReference>
<evidence type="ECO:0000256" key="1">
    <source>
        <dbReference type="SAM" id="MobiDB-lite"/>
    </source>
</evidence>
<reference evidence="2 3" key="1">
    <citation type="submission" date="2020-08" db="EMBL/GenBank/DDBJ databases">
        <title>Sequencing the genomes of 1000 actinobacteria strains.</title>
        <authorList>
            <person name="Klenk H.-P."/>
        </authorList>
    </citation>
    <scope>NUCLEOTIDE SEQUENCE [LARGE SCALE GENOMIC DNA]</scope>
    <source>
        <strain evidence="2 3">DSM 45584</strain>
    </source>
</reference>
<dbReference type="GO" id="GO:0004311">
    <property type="term" value="F:geranylgeranyl diphosphate synthase activity"/>
    <property type="evidence" value="ECO:0007669"/>
    <property type="project" value="InterPro"/>
</dbReference>
<dbReference type="PANTHER" id="PTHR31480">
    <property type="entry name" value="BIFUNCTIONAL LYCOPENE CYCLASE/PHYTOENE SYNTHASE"/>
    <property type="match status" value="1"/>
</dbReference>
<dbReference type="SFLD" id="SFLDS00005">
    <property type="entry name" value="Isoprenoid_Synthase_Type_I"/>
    <property type="match status" value="1"/>
</dbReference>
<keyword evidence="3" id="KW-1185">Reference proteome</keyword>
<dbReference type="SFLD" id="SFLDG01018">
    <property type="entry name" value="Squalene/Phytoene_Synthase_Lik"/>
    <property type="match status" value="1"/>
</dbReference>
<name>A0A840QHQ7_9PSEU</name>
<dbReference type="NCBIfam" id="TIGR03464">
    <property type="entry name" value="HpnC"/>
    <property type="match status" value="1"/>
</dbReference>
<dbReference type="InterPro" id="IPR008949">
    <property type="entry name" value="Isoprenoid_synthase_dom_sf"/>
</dbReference>
<sequence>MGLSLPDSALSGGDSGHSDDVPRSGDFPRSAAVLARMRSENFPVAARILPHGLRRHLQALYGYFRLVDYAGDEAPGNRGALLDFLEIDLKRVYQGTARIPMLRALTPTVAECAIPFDVLVKLIDANRQDQRVRRYRSFPDLLDYCALSANPVGEAVLYVFGRAEPPLIALSDHVCSALQVLEHCQDVAEDFQQGRVYLPTDDMRRFGCQEPDLTGERASTRLRGLVKYEVDRARRMLDAGAPLVGQLSGMARVAVAGYVAGGRATAAAFAAAKHDPLRVDVRPGRRRTFAEWGRLYVLGGTW</sequence>
<comment type="caution">
    <text evidence="2">The sequence shown here is derived from an EMBL/GenBank/DDBJ whole genome shotgun (WGS) entry which is preliminary data.</text>
</comment>
<dbReference type="SUPFAM" id="SSF48576">
    <property type="entry name" value="Terpenoid synthases"/>
    <property type="match status" value="1"/>
</dbReference>
<dbReference type="InterPro" id="IPR017827">
    <property type="entry name" value="HSQ_synthase_HpnC"/>
</dbReference>
<dbReference type="InterPro" id="IPR044843">
    <property type="entry name" value="Trans_IPPS_bact-type"/>
</dbReference>
<feature type="region of interest" description="Disordered" evidence="1">
    <location>
        <begin position="1"/>
        <end position="25"/>
    </location>
</feature>
<evidence type="ECO:0000313" key="2">
    <source>
        <dbReference type="EMBL" id="MBB5159741.1"/>
    </source>
</evidence>
<evidence type="ECO:0000313" key="3">
    <source>
        <dbReference type="Proteomes" id="UP000584374"/>
    </source>
</evidence>
<dbReference type="SFLD" id="SFLDG01212">
    <property type="entry name" value="Phytoene_synthase_like"/>
    <property type="match status" value="1"/>
</dbReference>
<proteinExistence type="predicted"/>
<dbReference type="Gene3D" id="1.10.600.10">
    <property type="entry name" value="Farnesyl Diphosphate Synthase"/>
    <property type="match status" value="1"/>
</dbReference>
<organism evidence="2 3">
    <name type="scientific">Saccharopolyspora phatthalungensis</name>
    <dbReference type="NCBI Taxonomy" id="664693"/>
    <lineage>
        <taxon>Bacteria</taxon>
        <taxon>Bacillati</taxon>
        <taxon>Actinomycetota</taxon>
        <taxon>Actinomycetes</taxon>
        <taxon>Pseudonocardiales</taxon>
        <taxon>Pseudonocardiaceae</taxon>
        <taxon>Saccharopolyspora</taxon>
    </lineage>
</organism>
<accession>A0A840QHQ7</accession>